<evidence type="ECO:0000313" key="6">
    <source>
        <dbReference type="EMBL" id="KAJ9644325.1"/>
    </source>
</evidence>
<evidence type="ECO:0000256" key="1">
    <source>
        <dbReference type="ARBA" id="ARBA00004123"/>
    </source>
</evidence>
<dbReference type="CDD" id="cd02231">
    <property type="entry name" value="cupin_BLL6423-like"/>
    <property type="match status" value="1"/>
</dbReference>
<keyword evidence="7" id="KW-1185">Reference proteome</keyword>
<dbReference type="InterPro" id="IPR014710">
    <property type="entry name" value="RmlC-like_jellyroll"/>
</dbReference>
<dbReference type="InterPro" id="IPR050613">
    <property type="entry name" value="Sec_Metabolite_Reg"/>
</dbReference>
<dbReference type="GO" id="GO:0000981">
    <property type="term" value="F:DNA-binding transcription factor activity, RNA polymerase II-specific"/>
    <property type="evidence" value="ECO:0007669"/>
    <property type="project" value="InterPro"/>
</dbReference>
<gene>
    <name evidence="6" type="ORF">H2204_001677</name>
</gene>
<dbReference type="CDD" id="cd12148">
    <property type="entry name" value="fungal_TF_MHR"/>
    <property type="match status" value="1"/>
</dbReference>
<dbReference type="AlphaFoldDB" id="A0AA39D2E3"/>
<evidence type="ECO:0000313" key="7">
    <source>
        <dbReference type="Proteomes" id="UP001172681"/>
    </source>
</evidence>
<protein>
    <submittedName>
        <fullName evidence="6">Uncharacterized protein</fullName>
    </submittedName>
</protein>
<keyword evidence="4" id="KW-0539">Nucleus</keyword>
<dbReference type="InterPro" id="IPR001138">
    <property type="entry name" value="Zn2Cys6_DnaBD"/>
</dbReference>
<name>A0AA39D2E3_9EURO</name>
<comment type="caution">
    <text evidence="6">The sequence shown here is derived from an EMBL/GenBank/DDBJ whole genome shotgun (WGS) entry which is preliminary data.</text>
</comment>
<accession>A0AA39D2E3</accession>
<dbReference type="CDD" id="cd00067">
    <property type="entry name" value="GAL4"/>
    <property type="match status" value="1"/>
</dbReference>
<proteinExistence type="predicted"/>
<dbReference type="EMBL" id="JAPDRN010000006">
    <property type="protein sequence ID" value="KAJ9644325.1"/>
    <property type="molecule type" value="Genomic_DNA"/>
</dbReference>
<feature type="compositionally biased region" description="Basic and acidic residues" evidence="5">
    <location>
        <begin position="156"/>
        <end position="174"/>
    </location>
</feature>
<evidence type="ECO:0000256" key="2">
    <source>
        <dbReference type="ARBA" id="ARBA00023015"/>
    </source>
</evidence>
<feature type="compositionally biased region" description="Low complexity" evidence="5">
    <location>
        <begin position="234"/>
        <end position="248"/>
    </location>
</feature>
<reference evidence="6" key="1">
    <citation type="submission" date="2022-10" db="EMBL/GenBank/DDBJ databases">
        <title>Culturing micro-colonial fungi from biological soil crusts in the Mojave desert and describing Neophaeococcomyces mojavensis, and introducing the new genera and species Taxawa tesnikishii.</title>
        <authorList>
            <person name="Kurbessoian T."/>
            <person name="Stajich J.E."/>
        </authorList>
    </citation>
    <scope>NUCLEOTIDE SEQUENCE</scope>
    <source>
        <strain evidence="6">TK_35</strain>
    </source>
</reference>
<dbReference type="PANTHER" id="PTHR31001">
    <property type="entry name" value="UNCHARACTERIZED TRANSCRIPTIONAL REGULATORY PROTEIN"/>
    <property type="match status" value="1"/>
</dbReference>
<dbReference type="Proteomes" id="UP001172681">
    <property type="component" value="Unassembled WGS sequence"/>
</dbReference>
<comment type="subcellular location">
    <subcellularLocation>
        <location evidence="1">Nucleus</location>
    </subcellularLocation>
</comment>
<keyword evidence="3" id="KW-0804">Transcription</keyword>
<dbReference type="PANTHER" id="PTHR31001:SF76">
    <property type="entry name" value="ZN(2)-C6 FUNGAL-TYPE DOMAIN-CONTAINING PROTEIN"/>
    <property type="match status" value="1"/>
</dbReference>
<dbReference type="Gene3D" id="2.20.70.150">
    <property type="match status" value="1"/>
</dbReference>
<evidence type="ECO:0000256" key="3">
    <source>
        <dbReference type="ARBA" id="ARBA00023163"/>
    </source>
</evidence>
<dbReference type="GO" id="GO:0005634">
    <property type="term" value="C:nucleus"/>
    <property type="evidence" value="ECO:0007669"/>
    <property type="project" value="UniProtKB-SubCell"/>
</dbReference>
<feature type="region of interest" description="Disordered" evidence="5">
    <location>
        <begin position="156"/>
        <end position="253"/>
    </location>
</feature>
<dbReference type="GO" id="GO:0008270">
    <property type="term" value="F:zinc ion binding"/>
    <property type="evidence" value="ECO:0007669"/>
    <property type="project" value="InterPro"/>
</dbReference>
<feature type="compositionally biased region" description="Polar residues" evidence="5">
    <location>
        <begin position="180"/>
        <end position="207"/>
    </location>
</feature>
<keyword evidence="2" id="KW-0805">Transcription regulation</keyword>
<dbReference type="Gene3D" id="2.60.120.10">
    <property type="entry name" value="Jelly Rolls"/>
    <property type="match status" value="1"/>
</dbReference>
<organism evidence="6 7">
    <name type="scientific">Knufia peltigerae</name>
    <dbReference type="NCBI Taxonomy" id="1002370"/>
    <lineage>
        <taxon>Eukaryota</taxon>
        <taxon>Fungi</taxon>
        <taxon>Dikarya</taxon>
        <taxon>Ascomycota</taxon>
        <taxon>Pezizomycotina</taxon>
        <taxon>Eurotiomycetes</taxon>
        <taxon>Chaetothyriomycetidae</taxon>
        <taxon>Chaetothyriales</taxon>
        <taxon>Trichomeriaceae</taxon>
        <taxon>Knufia</taxon>
    </lineage>
</organism>
<evidence type="ECO:0000256" key="4">
    <source>
        <dbReference type="ARBA" id="ARBA00023242"/>
    </source>
</evidence>
<sequence>MSLPTTRRIVTGHDNNGKAIITSDAVLTPANPLDPEGNPPTGIIPGFTNLYKTDGIPAKAQTPFVDVHGKKIGLVDQSGVYCRIVDFPATGDASDNVNIMHRTQSVDFGVVLKGSIKLILDDEVETIMNEGDVCVQRATIHKCDRNIPCSRCVKRGDGHKCTREWPDGGYDPKVHRIYPRTSTGQGDDSPATTDNNTSPAMTAQNVSDMPIPPSSKRKSASVKSPPSPNPRRQPNPLGLGPHPGNGPLSDPDAAASTLEFLTWGRSKFSDYDLKALELLKEPHYGGASSVPKDSGPDWDVSNGFGGTGAAQVSFLQLLLPNRRQVFQLVEYHINSILWYHACFHGPTFYNELNDVYQGPSGLQVRNMDLRWTAILFSIMAASMTCASDQIASSWGFKKSERAKLTRQWYKATVTCLNLADYMWRHHIYSVQAIAILTMSAHVLGFSNTQSTLLGVALKIAQGLGLQRLGPEEESNNPTGISIVSASAQREKAIKRETGRRVWSQLCMQDWFSIPFSEMYSIQRHHFTTIKSLHVDDNTMEPMPEDMPSVTSFQNTLVEMAALMPQIHDAIIASNTLYTKYEQVVEYDTKMRILTTEHMPSFFSNNEPMKPEWPPFVSWARRSLTICFAHKIIMIHRAFLGRSFTEPAFDFTRRTCMAAAKSILKEARQAYDEEGPLLWIDQAFMVAAGITLALDIFHRKPNDPEYEEHRKLVENTISMLGKFENSMIALRGIRLLSSLLAEQARLTADQTLENYRKRSNDTLGDPSQHKRQKFNVPKFVESFVGNDSFTHSLRTANRGGEPSLDLFEPEARTPARTPIPQDPSFTSDFGYETFEQLFPPHTGISNNFLFEDLLNFDI</sequence>
<evidence type="ECO:0000256" key="5">
    <source>
        <dbReference type="SAM" id="MobiDB-lite"/>
    </source>
</evidence>